<keyword evidence="1" id="KW-0479">Metal-binding</keyword>
<accession>A0ABV8Q128</accession>
<protein>
    <submittedName>
        <fullName evidence="3">SWIM zinc finger domain-containing protein</fullName>
    </submittedName>
</protein>
<dbReference type="InterPro" id="IPR007527">
    <property type="entry name" value="Znf_SWIM"/>
</dbReference>
<evidence type="ECO:0000313" key="3">
    <source>
        <dbReference type="EMBL" id="MFC4233138.1"/>
    </source>
</evidence>
<sequence length="433" mass="48658">MQFTTDQILALAPDEASKKAGKDLCIPNKWVSKGANDQTIWGECQGSGNKPYQTQVDIASVAFKCSCPSRKFPCKHGIGLLLLYTQEPTIFTDNAPPEWVTEWLAKRIDKVDKKTEQVAKPVDEAAQTKRLLAREQLVEAGIHELLIWLKDMVRKGIIHLPQNGSAGFDTMAKRLIDAKAPGVASMVTLLGSIHFYKDGWESQFLQQLTQIYLAIAAFKNRNEPKRLYDAEVRTQIGFTQNQEALKAQKGIEDHWLVLGKQTTEDDNVTTERNWLYGANSRQYALVLQFSVRGQSATFTLTPCQWIQAELVYFASAVPLRAIIKNQIASNYMVLPTGFVNWQNITAHLASQKTVLPFTIISPVIVQELTPVFINGEWFLQDISQAIMPIHQADSVIWKLLALSGGKALQMALLAYRYRFLPLGVWINDSYTSL</sequence>
<name>A0ABV8Q128_9BACT</name>
<evidence type="ECO:0000259" key="2">
    <source>
        <dbReference type="PROSITE" id="PS50966"/>
    </source>
</evidence>
<proteinExistence type="predicted"/>
<keyword evidence="4" id="KW-1185">Reference proteome</keyword>
<keyword evidence="1" id="KW-0863">Zinc-finger</keyword>
<comment type="caution">
    <text evidence="3">The sequence shown here is derived from an EMBL/GenBank/DDBJ whole genome shotgun (WGS) entry which is preliminary data.</text>
</comment>
<evidence type="ECO:0000256" key="1">
    <source>
        <dbReference type="PROSITE-ProRule" id="PRU00325"/>
    </source>
</evidence>
<feature type="domain" description="SWIM-type" evidence="2">
    <location>
        <begin position="52"/>
        <end position="85"/>
    </location>
</feature>
<reference evidence="4" key="1">
    <citation type="journal article" date="2019" name="Int. J. Syst. Evol. Microbiol.">
        <title>The Global Catalogue of Microorganisms (GCM) 10K type strain sequencing project: providing services to taxonomists for standard genome sequencing and annotation.</title>
        <authorList>
            <consortium name="The Broad Institute Genomics Platform"/>
            <consortium name="The Broad Institute Genome Sequencing Center for Infectious Disease"/>
            <person name="Wu L."/>
            <person name="Ma J."/>
        </authorList>
    </citation>
    <scope>NUCLEOTIDE SEQUENCE [LARGE SCALE GENOMIC DNA]</scope>
    <source>
        <strain evidence="4">CECT 8010</strain>
    </source>
</reference>
<organism evidence="3 4">
    <name type="scientific">Parasediminibacterium paludis</name>
    <dbReference type="NCBI Taxonomy" id="908966"/>
    <lineage>
        <taxon>Bacteria</taxon>
        <taxon>Pseudomonadati</taxon>
        <taxon>Bacteroidota</taxon>
        <taxon>Chitinophagia</taxon>
        <taxon>Chitinophagales</taxon>
        <taxon>Chitinophagaceae</taxon>
        <taxon>Parasediminibacterium</taxon>
    </lineage>
</organism>
<dbReference type="Pfam" id="PF04434">
    <property type="entry name" value="SWIM"/>
    <property type="match status" value="1"/>
</dbReference>
<keyword evidence="1" id="KW-0862">Zinc</keyword>
<gene>
    <name evidence="3" type="ORF">ACFOW1_14650</name>
</gene>
<evidence type="ECO:0000313" key="4">
    <source>
        <dbReference type="Proteomes" id="UP001595906"/>
    </source>
</evidence>
<dbReference type="Proteomes" id="UP001595906">
    <property type="component" value="Unassembled WGS sequence"/>
</dbReference>
<dbReference type="PROSITE" id="PS50966">
    <property type="entry name" value="ZF_SWIM"/>
    <property type="match status" value="1"/>
</dbReference>
<dbReference type="EMBL" id="JBHSDC010000029">
    <property type="protein sequence ID" value="MFC4233138.1"/>
    <property type="molecule type" value="Genomic_DNA"/>
</dbReference>
<dbReference type="RefSeq" id="WP_379015285.1">
    <property type="nucleotide sequence ID" value="NZ_JBHSDC010000029.1"/>
</dbReference>